<gene>
    <name evidence="5" type="ORF">H6P81_015873</name>
</gene>
<keyword evidence="1" id="KW-0175">Coiled coil</keyword>
<dbReference type="Proteomes" id="UP000825729">
    <property type="component" value="Unassembled WGS sequence"/>
</dbReference>
<evidence type="ECO:0000256" key="1">
    <source>
        <dbReference type="SAM" id="Coils"/>
    </source>
</evidence>
<evidence type="ECO:0000313" key="6">
    <source>
        <dbReference type="Proteomes" id="UP000825729"/>
    </source>
</evidence>
<protein>
    <recommendedName>
        <fullName evidence="4">AMP-activated protein kinase glycogen-binding domain-containing protein</fullName>
    </recommendedName>
</protein>
<keyword evidence="3" id="KW-0732">Signal</keyword>
<accession>A0AAV7E6S3</accession>
<feature type="domain" description="AMP-activated protein kinase glycogen-binding" evidence="4">
    <location>
        <begin position="434"/>
        <end position="509"/>
    </location>
</feature>
<dbReference type="GO" id="GO:0009507">
    <property type="term" value="C:chloroplast"/>
    <property type="evidence" value="ECO:0007669"/>
    <property type="project" value="UniProtKB-ARBA"/>
</dbReference>
<dbReference type="InterPro" id="IPR014756">
    <property type="entry name" value="Ig_E-set"/>
</dbReference>
<dbReference type="EMBL" id="JAINDJ010000006">
    <property type="protein sequence ID" value="KAG9444533.1"/>
    <property type="molecule type" value="Genomic_DNA"/>
</dbReference>
<dbReference type="PANTHER" id="PTHR47434:SF1">
    <property type="entry name" value="PROTEIN PTST HOMOLOG 2, CHLOROPLASTIC"/>
    <property type="match status" value="1"/>
</dbReference>
<evidence type="ECO:0000259" key="4">
    <source>
        <dbReference type="Pfam" id="PF16561"/>
    </source>
</evidence>
<feature type="signal peptide" evidence="3">
    <location>
        <begin position="1"/>
        <end position="26"/>
    </location>
</feature>
<feature type="coiled-coil region" evidence="1">
    <location>
        <begin position="319"/>
        <end position="433"/>
    </location>
</feature>
<feature type="compositionally biased region" description="Polar residues" evidence="2">
    <location>
        <begin position="153"/>
        <end position="168"/>
    </location>
</feature>
<comment type="caution">
    <text evidence="5">The sequence shown here is derived from an EMBL/GenBank/DDBJ whole genome shotgun (WGS) entry which is preliminary data.</text>
</comment>
<organism evidence="5 6">
    <name type="scientific">Aristolochia fimbriata</name>
    <name type="common">White veined hardy Dutchman's pipe vine</name>
    <dbReference type="NCBI Taxonomy" id="158543"/>
    <lineage>
        <taxon>Eukaryota</taxon>
        <taxon>Viridiplantae</taxon>
        <taxon>Streptophyta</taxon>
        <taxon>Embryophyta</taxon>
        <taxon>Tracheophyta</taxon>
        <taxon>Spermatophyta</taxon>
        <taxon>Magnoliopsida</taxon>
        <taxon>Magnoliidae</taxon>
        <taxon>Piperales</taxon>
        <taxon>Aristolochiaceae</taxon>
        <taxon>Aristolochia</taxon>
    </lineage>
</organism>
<proteinExistence type="predicted"/>
<evidence type="ECO:0000256" key="3">
    <source>
        <dbReference type="SAM" id="SignalP"/>
    </source>
</evidence>
<keyword evidence="6" id="KW-1185">Reference proteome</keyword>
<dbReference type="Pfam" id="PF16561">
    <property type="entry name" value="AMPK1_CBM"/>
    <property type="match status" value="1"/>
</dbReference>
<dbReference type="AlphaFoldDB" id="A0AAV7E6S3"/>
<name>A0AAV7E6S3_ARIFI</name>
<dbReference type="Gene3D" id="2.60.40.10">
    <property type="entry name" value="Immunoglobulins"/>
    <property type="match status" value="1"/>
</dbReference>
<dbReference type="InterPro" id="IPR013783">
    <property type="entry name" value="Ig-like_fold"/>
</dbReference>
<feature type="chain" id="PRO_5043563473" description="AMP-activated protein kinase glycogen-binding domain-containing protein" evidence="3">
    <location>
        <begin position="27"/>
        <end position="510"/>
    </location>
</feature>
<evidence type="ECO:0000313" key="5">
    <source>
        <dbReference type="EMBL" id="KAG9444533.1"/>
    </source>
</evidence>
<dbReference type="CDD" id="cd02859">
    <property type="entry name" value="E_set_AMPKbeta_like_N"/>
    <property type="match status" value="1"/>
</dbReference>
<reference evidence="5 6" key="1">
    <citation type="submission" date="2021-07" db="EMBL/GenBank/DDBJ databases">
        <title>The Aristolochia fimbriata genome: insights into angiosperm evolution, floral development and chemical biosynthesis.</title>
        <authorList>
            <person name="Jiao Y."/>
        </authorList>
    </citation>
    <scope>NUCLEOTIDE SEQUENCE [LARGE SCALE GENOMIC DNA]</scope>
    <source>
        <strain evidence="5">IBCAS-2021</strain>
        <tissue evidence="5">Leaf</tissue>
    </source>
</reference>
<feature type="region of interest" description="Disordered" evidence="2">
    <location>
        <begin position="146"/>
        <end position="177"/>
    </location>
</feature>
<dbReference type="InterPro" id="IPR032640">
    <property type="entry name" value="AMPK1_CBM"/>
</dbReference>
<evidence type="ECO:0000256" key="2">
    <source>
        <dbReference type="SAM" id="MobiDB-lite"/>
    </source>
</evidence>
<dbReference type="PANTHER" id="PTHR47434">
    <property type="entry name" value="PROTEIN PTST HOMOLOG 3, CHLOROPLASTIC"/>
    <property type="match status" value="1"/>
</dbReference>
<sequence length="510" mass="56940">MNMIGPGIFLLLILPLLRICYKMIAATSHSSLILLKYRNPKLRRSCSRYPSSHRLVFSLRLVRSCGSLLAVTRVWEPETHVEVLSESRSDIDLEEEIFEFMTKSSNPERFPSKEELIAAGRMDLVDGISKQGGWLALGWGLDEEDENDERNFRQTSGEDGANGSSEFAASSGRPAERVTEIESTGIEGILCGLEKERNLSFGVGQRRKEDELRAPLNVFSGNDISNQSTSLTASQDLFNDSGGAHFQNGSITDNSTSEICNGSHTWRIWSSQRAGSPLAEFEAIERPEDHSPLGDVTDKMYEVAQGSYGASGPGEKLDTEDKQNIKQQISSHLQQLEQELSSVLNLIRSKAHPDTSHKVKGNYPKDLESLSDVLEFQQTEAMKTEDQLRSMRAKLAVLEGKIAMEIIEAQRLVEEKQKKIDNAQKAFSLLRTASIVWPNSATEVLLAGSFDGWTSQRRMHKSKSGIFSLNLKLYPGRYEIKFIVDGVWRVDPLRPVVHSNGHENNLLIVS</sequence>
<dbReference type="SUPFAM" id="SSF81296">
    <property type="entry name" value="E set domains"/>
    <property type="match status" value="1"/>
</dbReference>